<dbReference type="RefSeq" id="WP_220590260.1">
    <property type="nucleotide sequence ID" value="NZ_RKLQ01000008.1"/>
</dbReference>
<organism evidence="3 4">
    <name type="scientific">Haloarcula salinisoli</name>
    <dbReference type="NCBI Taxonomy" id="2487746"/>
    <lineage>
        <taxon>Archaea</taxon>
        <taxon>Methanobacteriati</taxon>
        <taxon>Methanobacteriota</taxon>
        <taxon>Stenosarchaea group</taxon>
        <taxon>Halobacteria</taxon>
        <taxon>Halobacteriales</taxon>
        <taxon>Haloarculaceae</taxon>
        <taxon>Haloarcula</taxon>
    </lineage>
</organism>
<keyword evidence="2" id="KW-0812">Transmembrane</keyword>
<reference evidence="3" key="1">
    <citation type="submission" date="2021-06" db="EMBL/GenBank/DDBJ databases">
        <title>Halomicroarcula sp. F24A a new haloarchaeum isolated from saline soil.</title>
        <authorList>
            <person name="Duran-Viseras A."/>
            <person name="Sanchez-Porro C."/>
            <person name="Ventosa A."/>
        </authorList>
    </citation>
    <scope>NUCLEOTIDE SEQUENCE</scope>
    <source>
        <strain evidence="3">F24A</strain>
    </source>
</reference>
<dbReference type="EMBL" id="RKLQ01000008">
    <property type="protein sequence ID" value="MBX0306064.1"/>
    <property type="molecule type" value="Genomic_DNA"/>
</dbReference>
<feature type="compositionally biased region" description="Acidic residues" evidence="1">
    <location>
        <begin position="182"/>
        <end position="195"/>
    </location>
</feature>
<dbReference type="Proteomes" id="UP000783863">
    <property type="component" value="Unassembled WGS sequence"/>
</dbReference>
<feature type="region of interest" description="Disordered" evidence="1">
    <location>
        <begin position="71"/>
        <end position="138"/>
    </location>
</feature>
<feature type="transmembrane region" description="Helical" evidence="2">
    <location>
        <begin position="143"/>
        <end position="162"/>
    </location>
</feature>
<keyword evidence="2" id="KW-1133">Transmembrane helix</keyword>
<evidence type="ECO:0000256" key="1">
    <source>
        <dbReference type="SAM" id="MobiDB-lite"/>
    </source>
</evidence>
<dbReference type="AlphaFoldDB" id="A0A8J7YNM5"/>
<comment type="caution">
    <text evidence="3">The sequence shown here is derived from an EMBL/GenBank/DDBJ whole genome shotgun (WGS) entry which is preliminary data.</text>
</comment>
<protein>
    <submittedName>
        <fullName evidence="3">Uncharacterized protein</fullName>
    </submittedName>
</protein>
<accession>A0A8J7YNM5</accession>
<keyword evidence="2" id="KW-0472">Membrane</keyword>
<evidence type="ECO:0000313" key="4">
    <source>
        <dbReference type="Proteomes" id="UP000783863"/>
    </source>
</evidence>
<dbReference type="SUPFAM" id="SSF46785">
    <property type="entry name" value="Winged helix' DNA-binding domain"/>
    <property type="match status" value="1"/>
</dbReference>
<keyword evidence="4" id="KW-1185">Reference proteome</keyword>
<sequence>MATADTPAGDGGPKCARDFVEEKLQEADSPMAPAELAEEYGCTNGHVRNLLSDLRDEGEVERVAHGQYAAVSDEEAGDAAEGLADLQADSAGNAQEETEATEPEETAQETPEPTGGQAPSEDRDTEDSELPETAESMGVPLPVSANAVLVGAALFLVLALWWRSRSSGSSGSSSSPSTSTTEETEEDEEDIPLFD</sequence>
<evidence type="ECO:0000313" key="3">
    <source>
        <dbReference type="EMBL" id="MBX0306064.1"/>
    </source>
</evidence>
<feature type="compositionally biased region" description="Acidic residues" evidence="1">
    <location>
        <begin position="123"/>
        <end position="132"/>
    </location>
</feature>
<feature type="region of interest" description="Disordered" evidence="1">
    <location>
        <begin position="165"/>
        <end position="195"/>
    </location>
</feature>
<feature type="compositionally biased region" description="Low complexity" evidence="1">
    <location>
        <begin position="79"/>
        <end position="89"/>
    </location>
</feature>
<evidence type="ECO:0000256" key="2">
    <source>
        <dbReference type="SAM" id="Phobius"/>
    </source>
</evidence>
<gene>
    <name evidence="3" type="ORF">EGD98_20690</name>
</gene>
<feature type="compositionally biased region" description="Low complexity" evidence="1">
    <location>
        <begin position="165"/>
        <end position="181"/>
    </location>
</feature>
<proteinExistence type="predicted"/>
<name>A0A8J7YNM5_9EURY</name>
<dbReference type="InterPro" id="IPR036390">
    <property type="entry name" value="WH_DNA-bd_sf"/>
</dbReference>
<feature type="compositionally biased region" description="Acidic residues" evidence="1">
    <location>
        <begin position="96"/>
        <end position="107"/>
    </location>
</feature>